<evidence type="ECO:0000256" key="4">
    <source>
        <dbReference type="ARBA" id="ARBA00022728"/>
    </source>
</evidence>
<feature type="coiled-coil region" evidence="9">
    <location>
        <begin position="111"/>
        <end position="154"/>
    </location>
</feature>
<feature type="binding site" evidence="8">
    <location>
        <position position="43"/>
    </location>
    <ligand>
        <name>Zn(2+)</name>
        <dbReference type="ChEBI" id="CHEBI:29105"/>
    </ligand>
</feature>
<dbReference type="PANTHER" id="PTHR12111:SF1">
    <property type="entry name" value="SPLICING FACTOR YJU2"/>
    <property type="match status" value="1"/>
</dbReference>
<keyword evidence="9" id="KW-0175">Coiled coil</keyword>
<keyword evidence="7 8" id="KW-0539">Nucleus</keyword>
<evidence type="ECO:0000256" key="2">
    <source>
        <dbReference type="ARBA" id="ARBA00022664"/>
    </source>
</evidence>
<dbReference type="OrthoDB" id="674963at2759"/>
<feature type="binding site" evidence="8">
    <location>
        <position position="46"/>
    </location>
    <ligand>
        <name>Zn(2+)</name>
        <dbReference type="ChEBI" id="CHEBI:29105"/>
    </ligand>
</feature>
<dbReference type="GO" id="GO:0000349">
    <property type="term" value="P:generation of catalytic spliceosome for first transesterification step"/>
    <property type="evidence" value="ECO:0007669"/>
    <property type="project" value="UniProtKB-UniRule"/>
</dbReference>
<keyword evidence="12" id="KW-1185">Reference proteome</keyword>
<comment type="subcellular location">
    <subcellularLocation>
        <location evidence="1 8">Nucleus</location>
    </subcellularLocation>
</comment>
<evidence type="ECO:0000256" key="6">
    <source>
        <dbReference type="ARBA" id="ARBA00023187"/>
    </source>
</evidence>
<name>A0A212FHY8_DANPL</name>
<evidence type="ECO:0000256" key="9">
    <source>
        <dbReference type="SAM" id="Coils"/>
    </source>
</evidence>
<dbReference type="GO" id="GO:0071006">
    <property type="term" value="C:U2-type catalytic step 1 spliceosome"/>
    <property type="evidence" value="ECO:0007669"/>
    <property type="project" value="UniProtKB-UniRule"/>
</dbReference>
<proteinExistence type="inferred from homology"/>
<dbReference type="Pfam" id="PF04502">
    <property type="entry name" value="Saf4_Yju2"/>
    <property type="match status" value="1"/>
</dbReference>
<evidence type="ECO:0000313" key="11">
    <source>
        <dbReference type="EMBL" id="OWR53352.1"/>
    </source>
</evidence>
<evidence type="ECO:0000256" key="5">
    <source>
        <dbReference type="ARBA" id="ARBA00022833"/>
    </source>
</evidence>
<evidence type="ECO:0000256" key="1">
    <source>
        <dbReference type="ARBA" id="ARBA00004123"/>
    </source>
</evidence>
<protein>
    <recommendedName>
        <fullName evidence="8">Splicing factor YJU2</fullName>
    </recommendedName>
</protein>
<comment type="subunit">
    <text evidence="8">Component of the spliceosome. Present in the activated B complex, the catalytically activated B* complex which catalyzes the branching, the catalytic step 1 C complex catalyzing the exon ligation, and the postcatalytic P complex containing the ligated exons (mRNA) and the excised lariat intron.</text>
</comment>
<dbReference type="AlphaFoldDB" id="A0A212FHY8"/>
<evidence type="ECO:0000256" key="3">
    <source>
        <dbReference type="ARBA" id="ARBA00022723"/>
    </source>
</evidence>
<dbReference type="InterPro" id="IPR043701">
    <property type="entry name" value="Yju2"/>
</dbReference>
<accession>A0A212FHY8</accession>
<dbReference type="EMBL" id="AGBW02008449">
    <property type="protein sequence ID" value="OWR53352.1"/>
    <property type="molecule type" value="Genomic_DNA"/>
</dbReference>
<feature type="binding site" evidence="8">
    <location>
        <position position="80"/>
    </location>
    <ligand>
        <name>Zn(2+)</name>
        <dbReference type="ChEBI" id="CHEBI:29105"/>
    </ligand>
</feature>
<keyword evidence="4 8" id="KW-0747">Spliceosome</keyword>
<dbReference type="STRING" id="278856.A0A212FHY8"/>
<dbReference type="KEGG" id="dpl:KGM_211877"/>
<comment type="similarity">
    <text evidence="8">Belongs to the CWC16 family. YJU2 subfamily.</text>
</comment>
<comment type="caution">
    <text evidence="11">The sequence shown here is derived from an EMBL/GenBank/DDBJ whole genome shotgun (WGS) entry which is preliminary data.</text>
</comment>
<gene>
    <name evidence="11" type="ORF">KGM_211877</name>
</gene>
<feature type="binding site" evidence="8">
    <location>
        <position position="83"/>
    </location>
    <ligand>
        <name>Zn(2+)</name>
        <dbReference type="ChEBI" id="CHEBI:29105"/>
    </ligand>
</feature>
<evidence type="ECO:0000256" key="8">
    <source>
        <dbReference type="HAMAP-Rule" id="MF_03226"/>
    </source>
</evidence>
<reference evidence="11 12" key="1">
    <citation type="journal article" date="2011" name="Cell">
        <title>The monarch butterfly genome yields insights into long-distance migration.</title>
        <authorList>
            <person name="Zhan S."/>
            <person name="Merlin C."/>
            <person name="Boore J.L."/>
            <person name="Reppert S.M."/>
        </authorList>
    </citation>
    <scope>NUCLEOTIDE SEQUENCE [LARGE SCALE GENOMIC DNA]</scope>
    <source>
        <strain evidence="11">F-2</strain>
    </source>
</reference>
<keyword evidence="5 8" id="KW-0862">Zinc</keyword>
<keyword evidence="3 8" id="KW-0479">Metal-binding</keyword>
<keyword evidence="2" id="KW-0507">mRNA processing</keyword>
<comment type="function">
    <text evidence="8">Part of the spliceosome which catalyzes two sequential transesterification reactions, first the excision of the non-coding intron from pre-mRNA and then the ligation of the coding exons to form the mature mRNA. Plays a role in stabilizing the structure of the spliceosome catalytic core and docking of the branch helix into the active site, producing 5'-exon and lariat intron-3'-intermediates.</text>
</comment>
<keyword evidence="6" id="KW-0508">mRNA splicing</keyword>
<evidence type="ECO:0000256" key="10">
    <source>
        <dbReference type="SAM" id="MobiDB-lite"/>
    </source>
</evidence>
<dbReference type="Proteomes" id="UP000007151">
    <property type="component" value="Unassembled WGS sequence"/>
</dbReference>
<dbReference type="HAMAP" id="MF_03226">
    <property type="entry name" value="YJU2"/>
    <property type="match status" value="1"/>
</dbReference>
<dbReference type="FunCoup" id="A0A212FHY8">
    <property type="interactions" value="760"/>
</dbReference>
<dbReference type="GO" id="GO:0046872">
    <property type="term" value="F:metal ion binding"/>
    <property type="evidence" value="ECO:0007669"/>
    <property type="project" value="UniProtKB-KW"/>
</dbReference>
<organism evidence="11 12">
    <name type="scientific">Danaus plexippus plexippus</name>
    <dbReference type="NCBI Taxonomy" id="278856"/>
    <lineage>
        <taxon>Eukaryota</taxon>
        <taxon>Metazoa</taxon>
        <taxon>Ecdysozoa</taxon>
        <taxon>Arthropoda</taxon>
        <taxon>Hexapoda</taxon>
        <taxon>Insecta</taxon>
        <taxon>Pterygota</taxon>
        <taxon>Neoptera</taxon>
        <taxon>Endopterygota</taxon>
        <taxon>Lepidoptera</taxon>
        <taxon>Glossata</taxon>
        <taxon>Ditrysia</taxon>
        <taxon>Papilionoidea</taxon>
        <taxon>Nymphalidae</taxon>
        <taxon>Danainae</taxon>
        <taxon>Danaini</taxon>
        <taxon>Danaina</taxon>
        <taxon>Danaus</taxon>
        <taxon>Danaus</taxon>
    </lineage>
</organism>
<dbReference type="PANTHER" id="PTHR12111">
    <property type="entry name" value="SPLICING FACTOR YJU2"/>
    <property type="match status" value="1"/>
</dbReference>
<dbReference type="InterPro" id="IPR007590">
    <property type="entry name" value="Saf4/Yju2"/>
</dbReference>
<sequence>MSERKVLNKYYPPDFDPSKIPRMKLAKNRQYTVRLMAPFNMRCATCGEYIYKGKKFNARKEDVENEDYLGIRIYRFYIKCTRCLQEISFKTDPKNTDYEIEAGATRNFMALKLAEEQAKKEEDEQKEEEANNPMKLLEYRTEQSKQEIERLESLEELKELNRRQRTVDYEGMLKQYQGETAEERRAREEREDDDFIKSIKFNSGLKHKIVSEEIVEELEEDGPKTKNIKIDEPSSRVTDHKKNEAWKRSLGVTRKPLSNLVKTKRMDGASSDTTQTAKKEEKESSAKATGLALLASYSGSDSD</sequence>
<dbReference type="eggNOG" id="KOG2989">
    <property type="taxonomic scope" value="Eukaryota"/>
</dbReference>
<feature type="region of interest" description="Disordered" evidence="10">
    <location>
        <begin position="218"/>
        <end position="287"/>
    </location>
</feature>
<evidence type="ECO:0000313" key="12">
    <source>
        <dbReference type="Proteomes" id="UP000007151"/>
    </source>
</evidence>
<feature type="compositionally biased region" description="Basic and acidic residues" evidence="10">
    <location>
        <begin position="221"/>
        <end position="247"/>
    </location>
</feature>
<evidence type="ECO:0000256" key="7">
    <source>
        <dbReference type="ARBA" id="ARBA00023242"/>
    </source>
</evidence>